<reference evidence="1 2" key="2">
    <citation type="journal article" date="2022" name="Mol. Ecol. Resour.">
        <title>The genomes of chicory, endive, great burdock and yacon provide insights into Asteraceae paleo-polyploidization history and plant inulin production.</title>
        <authorList>
            <person name="Fan W."/>
            <person name="Wang S."/>
            <person name="Wang H."/>
            <person name="Wang A."/>
            <person name="Jiang F."/>
            <person name="Liu H."/>
            <person name="Zhao H."/>
            <person name="Xu D."/>
            <person name="Zhang Y."/>
        </authorList>
    </citation>
    <scope>NUCLEOTIDE SEQUENCE [LARGE SCALE GENOMIC DNA]</scope>
    <source>
        <strain evidence="2">cv. Yunnan</strain>
        <tissue evidence="1">Leaves</tissue>
    </source>
</reference>
<evidence type="ECO:0000313" key="1">
    <source>
        <dbReference type="EMBL" id="KAI3712922.1"/>
    </source>
</evidence>
<keyword evidence="2" id="KW-1185">Reference proteome</keyword>
<comment type="caution">
    <text evidence="1">The sequence shown here is derived from an EMBL/GenBank/DDBJ whole genome shotgun (WGS) entry which is preliminary data.</text>
</comment>
<protein>
    <submittedName>
        <fullName evidence="1">Uncharacterized protein</fullName>
    </submittedName>
</protein>
<evidence type="ECO:0000313" key="2">
    <source>
        <dbReference type="Proteomes" id="UP001056120"/>
    </source>
</evidence>
<sequence>MFTLRHMKVATNNFHPSNKLGEGDFGSVYKGILPDGTIFAVKQLSSKSKQGAAEFVTEVGMLSALQHSNLVKLYGCCLHKLQMLLVLHAQQQLSTCPFW</sequence>
<reference evidence="2" key="1">
    <citation type="journal article" date="2022" name="Mol. Ecol. Resour.">
        <title>The genomes of chicory, endive, great burdock and yacon provide insights into Asteraceae palaeo-polyploidization history and plant inulin production.</title>
        <authorList>
            <person name="Fan W."/>
            <person name="Wang S."/>
            <person name="Wang H."/>
            <person name="Wang A."/>
            <person name="Jiang F."/>
            <person name="Liu H."/>
            <person name="Zhao H."/>
            <person name="Xu D."/>
            <person name="Zhang Y."/>
        </authorList>
    </citation>
    <scope>NUCLEOTIDE SEQUENCE [LARGE SCALE GENOMIC DNA]</scope>
    <source>
        <strain evidence="2">cv. Yunnan</strain>
    </source>
</reference>
<name>A0ACB9ARZ3_9ASTR</name>
<dbReference type="EMBL" id="CM042041">
    <property type="protein sequence ID" value="KAI3712922.1"/>
    <property type="molecule type" value="Genomic_DNA"/>
</dbReference>
<proteinExistence type="predicted"/>
<accession>A0ACB9ARZ3</accession>
<organism evidence="1 2">
    <name type="scientific">Smallanthus sonchifolius</name>
    <dbReference type="NCBI Taxonomy" id="185202"/>
    <lineage>
        <taxon>Eukaryota</taxon>
        <taxon>Viridiplantae</taxon>
        <taxon>Streptophyta</taxon>
        <taxon>Embryophyta</taxon>
        <taxon>Tracheophyta</taxon>
        <taxon>Spermatophyta</taxon>
        <taxon>Magnoliopsida</taxon>
        <taxon>eudicotyledons</taxon>
        <taxon>Gunneridae</taxon>
        <taxon>Pentapetalae</taxon>
        <taxon>asterids</taxon>
        <taxon>campanulids</taxon>
        <taxon>Asterales</taxon>
        <taxon>Asteraceae</taxon>
        <taxon>Asteroideae</taxon>
        <taxon>Heliantheae alliance</taxon>
        <taxon>Millerieae</taxon>
        <taxon>Smallanthus</taxon>
    </lineage>
</organism>
<dbReference type="Proteomes" id="UP001056120">
    <property type="component" value="Linkage Group LG24"/>
</dbReference>
<gene>
    <name evidence="1" type="ORF">L1987_71492</name>
</gene>